<dbReference type="EMBL" id="JAALFE010000005">
    <property type="protein sequence ID" value="NGQ90740.1"/>
    <property type="molecule type" value="Genomic_DNA"/>
</dbReference>
<reference evidence="5 6" key="1">
    <citation type="submission" date="2020-02" db="EMBL/GenBank/DDBJ databases">
        <title>Rhodobacter translucens sp. nov., a novel bacterium isolated from activated sludge.</title>
        <authorList>
            <person name="Liu J."/>
        </authorList>
    </citation>
    <scope>NUCLEOTIDE SEQUENCE [LARGE SCALE GENOMIC DNA]</scope>
    <source>
        <strain evidence="5 6">HX-7-19</strain>
    </source>
</reference>
<dbReference type="InterPro" id="IPR018511">
    <property type="entry name" value="Hemolysin-typ_Ca-bd_CS"/>
</dbReference>
<organism evidence="5 6">
    <name type="scientific">Paragemmobacter kunshanensis</name>
    <dbReference type="NCBI Taxonomy" id="2583234"/>
    <lineage>
        <taxon>Bacteria</taxon>
        <taxon>Pseudomonadati</taxon>
        <taxon>Pseudomonadota</taxon>
        <taxon>Alphaproteobacteria</taxon>
        <taxon>Rhodobacterales</taxon>
        <taxon>Paracoccaceae</taxon>
        <taxon>Paragemmobacter</taxon>
    </lineage>
</organism>
<feature type="region of interest" description="Disordered" evidence="3">
    <location>
        <begin position="643"/>
        <end position="666"/>
    </location>
</feature>
<dbReference type="Gene3D" id="2.150.10.10">
    <property type="entry name" value="Serralysin-like metalloprotease, C-terminal"/>
    <property type="match status" value="3"/>
</dbReference>
<protein>
    <recommendedName>
        <fullName evidence="4">Hedgehog/Intein (Hint) domain-containing protein</fullName>
    </recommendedName>
</protein>
<keyword evidence="2" id="KW-0964">Secreted</keyword>
<dbReference type="SUPFAM" id="SSF51120">
    <property type="entry name" value="beta-Roll"/>
    <property type="match status" value="3"/>
</dbReference>
<feature type="domain" description="Hedgehog/Intein (Hint)" evidence="4">
    <location>
        <begin position="795"/>
        <end position="940"/>
    </location>
</feature>
<dbReference type="InterPro" id="IPR036844">
    <property type="entry name" value="Hint_dom_sf"/>
</dbReference>
<dbReference type="PANTHER" id="PTHR38340:SF1">
    <property type="entry name" value="S-LAYER PROTEIN"/>
    <property type="match status" value="1"/>
</dbReference>
<dbReference type="Pfam" id="PF13403">
    <property type="entry name" value="Hint_2"/>
    <property type="match status" value="1"/>
</dbReference>
<keyword evidence="6" id="KW-1185">Reference proteome</keyword>
<dbReference type="PANTHER" id="PTHR38340">
    <property type="entry name" value="S-LAYER PROTEIN"/>
    <property type="match status" value="1"/>
</dbReference>
<dbReference type="AlphaFoldDB" id="A0A6M1TS45"/>
<evidence type="ECO:0000256" key="3">
    <source>
        <dbReference type="SAM" id="MobiDB-lite"/>
    </source>
</evidence>
<dbReference type="GO" id="GO:0005509">
    <property type="term" value="F:calcium ion binding"/>
    <property type="evidence" value="ECO:0007669"/>
    <property type="project" value="InterPro"/>
</dbReference>
<name>A0A6M1TS45_9RHOB</name>
<dbReference type="InterPro" id="IPR028992">
    <property type="entry name" value="Hedgehog/Intein_dom"/>
</dbReference>
<dbReference type="SUPFAM" id="SSF51294">
    <property type="entry name" value="Hedgehog/intein (Hint) domain"/>
    <property type="match status" value="1"/>
</dbReference>
<evidence type="ECO:0000259" key="4">
    <source>
        <dbReference type="Pfam" id="PF13403"/>
    </source>
</evidence>
<dbReference type="Pfam" id="PF00353">
    <property type="entry name" value="HemolysinCabind"/>
    <property type="match status" value="5"/>
</dbReference>
<evidence type="ECO:0000313" key="5">
    <source>
        <dbReference type="EMBL" id="NGQ90740.1"/>
    </source>
</evidence>
<dbReference type="PROSITE" id="PS00330">
    <property type="entry name" value="HEMOLYSIN_CALCIUM"/>
    <property type="match status" value="6"/>
</dbReference>
<comment type="caution">
    <text evidence="5">The sequence shown here is derived from an EMBL/GenBank/DDBJ whole genome shotgun (WGS) entry which is preliminary data.</text>
</comment>
<comment type="subcellular location">
    <subcellularLocation>
        <location evidence="1">Secreted</location>
    </subcellularLocation>
</comment>
<proteinExistence type="predicted"/>
<dbReference type="GO" id="GO:0005576">
    <property type="term" value="C:extracellular region"/>
    <property type="evidence" value="ECO:0007669"/>
    <property type="project" value="UniProtKB-SubCell"/>
</dbReference>
<accession>A0A6M1TS45</accession>
<dbReference type="InterPro" id="IPR011049">
    <property type="entry name" value="Serralysin-like_metalloprot_C"/>
</dbReference>
<dbReference type="Proteomes" id="UP000474758">
    <property type="component" value="Unassembled WGS sequence"/>
</dbReference>
<evidence type="ECO:0000313" key="6">
    <source>
        <dbReference type="Proteomes" id="UP000474758"/>
    </source>
</evidence>
<dbReference type="PRINTS" id="PR00313">
    <property type="entry name" value="CABNDNGRPT"/>
</dbReference>
<evidence type="ECO:0000256" key="2">
    <source>
        <dbReference type="ARBA" id="ARBA00022525"/>
    </source>
</evidence>
<gene>
    <name evidence="5" type="ORF">G5V65_07500</name>
</gene>
<evidence type="ECO:0000256" key="1">
    <source>
        <dbReference type="ARBA" id="ARBA00004613"/>
    </source>
</evidence>
<dbReference type="InterPro" id="IPR001343">
    <property type="entry name" value="Hemolysn_Ca-bd"/>
</dbReference>
<dbReference type="InterPro" id="IPR050557">
    <property type="entry name" value="RTX_toxin/Mannuronan_C5-epim"/>
</dbReference>
<sequence>MATTTGTSGNDSLIGSAAMDEISGLAGNDTLSGAAGNDVISGSAGNDVVEGGNGTDRIYGGTGNDYLAGNDLTDPAAAAAAGNLSPAVSLEDSAADMLDGGAGADTIFGGGGSDLLLGGSENDILDGGAGADTLIGGTGADTIFGGDDNDLISGDDAAYTPFGAGFGQSGSAFAINQTTTGDQSPPKMVTLQDGRVLYAWSDATGTLNVRIFAADGSPSTDQFALSSQWGISAGDSFDWDSLDLDRLADGRVMLSYVRVSTSGGEEPVFSILDPAIEPGSPGFVAVSNVEVQGSDTTTTESPPVTTVLSNGNVLFVWSNNALTNTTATILEGRIYDPSTGNWVTSDFRIGTVAIDGLDTADVNNLSVLQLTGGNIVVGFVRSNSESGGIEPVYTVLDQNGNTVLANAEMQQTDSTVWESPPVMTSLADGRWIAVWANNGYSDDITSMTLEARIFNADGTPATGDISLGAAVDGSDAFDLEHISIAQLSGGRVVVGYVETYATGTTTYPEFVIIDPATGSVVVTPQQIAISPSNIWPGPPKIVALGDTGAFVAVYAEGNQFSAIAAGINYRIFDASGNALTGQIAVTGTSGNAALDNSDGFDWDNVQVIYNASNNSFVISWAGSSDGAGTGAYSSGPIAAPGGLTSPTIDPLAGSGDSLDGGAGNDTITGAGGNDTIAGGSGNDSLYGGAGNDSLAGGTGADLLDGGDGTDSLTAAQGDTVSGGAGDDRITLADLAEAGTAGLTITGGDGFDTLDLAQLTVRGSTVRSGNGTTGYSGTMTMLDGSVITFSGIESIVCFTRGTAIATPLGPRPIEALAKGDLVLTPSGLRPIRWIGHRHLDTADLAANPKLAPVRIPAGALGPGLPGRSLTVSPQHRILIANRVAERMFDSPAILVPAKDLVGSFGITQLPPTEPAEYWHLLLDGHHVVQAEGAWAETLFPGEEAMKGLSCAARAEILTLFPQLAMRPARLCFPPAYPLLRGARVQRMVQRCAANRRALVETALPEASLQHAV</sequence>
<dbReference type="RefSeq" id="WP_165048529.1">
    <property type="nucleotide sequence ID" value="NZ_JAALFE010000005.1"/>
</dbReference>